<dbReference type="eggNOG" id="ENOG502SUXT">
    <property type="taxonomic scope" value="Eukaryota"/>
</dbReference>
<feature type="domain" description="DUF6532" evidence="2">
    <location>
        <begin position="85"/>
        <end position="278"/>
    </location>
</feature>
<dbReference type="OMA" id="LINHACH"/>
<dbReference type="HOGENOM" id="CLU_038181_0_0_1"/>
<dbReference type="AlphaFoldDB" id="S7PUC5"/>
<evidence type="ECO:0000259" key="2">
    <source>
        <dbReference type="Pfam" id="PF20149"/>
    </source>
</evidence>
<keyword evidence="4" id="KW-1185">Reference proteome</keyword>
<dbReference type="GeneID" id="19306689"/>
<dbReference type="InterPro" id="IPR045341">
    <property type="entry name" value="DUF6532"/>
</dbReference>
<protein>
    <recommendedName>
        <fullName evidence="2">DUF6532 domain-containing protein</fullName>
    </recommendedName>
</protein>
<proteinExistence type="predicted"/>
<dbReference type="Proteomes" id="UP000030669">
    <property type="component" value="Unassembled WGS sequence"/>
</dbReference>
<dbReference type="RefSeq" id="XP_007870625.1">
    <property type="nucleotide sequence ID" value="XM_007872434.1"/>
</dbReference>
<accession>S7PUC5</accession>
<gene>
    <name evidence="3" type="ORF">GLOTRDRAFT_49931</name>
</gene>
<reference evidence="3 4" key="1">
    <citation type="journal article" date="2012" name="Science">
        <title>The Paleozoic origin of enzymatic lignin decomposition reconstructed from 31 fungal genomes.</title>
        <authorList>
            <person name="Floudas D."/>
            <person name="Binder M."/>
            <person name="Riley R."/>
            <person name="Barry K."/>
            <person name="Blanchette R.A."/>
            <person name="Henrissat B."/>
            <person name="Martinez A.T."/>
            <person name="Otillar R."/>
            <person name="Spatafora J.W."/>
            <person name="Yadav J.S."/>
            <person name="Aerts A."/>
            <person name="Benoit I."/>
            <person name="Boyd A."/>
            <person name="Carlson A."/>
            <person name="Copeland A."/>
            <person name="Coutinho P.M."/>
            <person name="de Vries R.P."/>
            <person name="Ferreira P."/>
            <person name="Findley K."/>
            <person name="Foster B."/>
            <person name="Gaskell J."/>
            <person name="Glotzer D."/>
            <person name="Gorecki P."/>
            <person name="Heitman J."/>
            <person name="Hesse C."/>
            <person name="Hori C."/>
            <person name="Igarashi K."/>
            <person name="Jurgens J.A."/>
            <person name="Kallen N."/>
            <person name="Kersten P."/>
            <person name="Kohler A."/>
            <person name="Kuees U."/>
            <person name="Kumar T.K.A."/>
            <person name="Kuo A."/>
            <person name="LaButti K."/>
            <person name="Larrondo L.F."/>
            <person name="Lindquist E."/>
            <person name="Ling A."/>
            <person name="Lombard V."/>
            <person name="Lucas S."/>
            <person name="Lundell T."/>
            <person name="Martin R."/>
            <person name="McLaughlin D.J."/>
            <person name="Morgenstern I."/>
            <person name="Morin E."/>
            <person name="Murat C."/>
            <person name="Nagy L.G."/>
            <person name="Nolan M."/>
            <person name="Ohm R.A."/>
            <person name="Patyshakuliyeva A."/>
            <person name="Rokas A."/>
            <person name="Ruiz-Duenas F.J."/>
            <person name="Sabat G."/>
            <person name="Salamov A."/>
            <person name="Samejima M."/>
            <person name="Schmutz J."/>
            <person name="Slot J.C."/>
            <person name="St John F."/>
            <person name="Stenlid J."/>
            <person name="Sun H."/>
            <person name="Sun S."/>
            <person name="Syed K."/>
            <person name="Tsang A."/>
            <person name="Wiebenga A."/>
            <person name="Young D."/>
            <person name="Pisabarro A."/>
            <person name="Eastwood D.C."/>
            <person name="Martin F."/>
            <person name="Cullen D."/>
            <person name="Grigoriev I.V."/>
            <person name="Hibbett D.S."/>
        </authorList>
    </citation>
    <scope>NUCLEOTIDE SEQUENCE [LARGE SCALE GENOMIC DNA]</scope>
    <source>
        <strain evidence="3 4">ATCC 11539</strain>
    </source>
</reference>
<evidence type="ECO:0000256" key="1">
    <source>
        <dbReference type="SAM" id="MobiDB-lite"/>
    </source>
</evidence>
<name>S7PUC5_GLOTA</name>
<dbReference type="KEGG" id="gtr:GLOTRDRAFT_49931"/>
<dbReference type="STRING" id="670483.S7PUC5"/>
<dbReference type="EMBL" id="KB469313">
    <property type="protein sequence ID" value="EPQ50927.1"/>
    <property type="molecule type" value="Genomic_DNA"/>
</dbReference>
<evidence type="ECO:0000313" key="3">
    <source>
        <dbReference type="EMBL" id="EPQ50927.1"/>
    </source>
</evidence>
<dbReference type="OrthoDB" id="3257342at2759"/>
<feature type="compositionally biased region" description="Basic and acidic residues" evidence="1">
    <location>
        <begin position="7"/>
        <end position="36"/>
    </location>
</feature>
<evidence type="ECO:0000313" key="4">
    <source>
        <dbReference type="Proteomes" id="UP000030669"/>
    </source>
</evidence>
<dbReference type="Pfam" id="PF20149">
    <property type="entry name" value="DUF6532"/>
    <property type="match status" value="1"/>
</dbReference>
<sequence length="300" mass="34821">MSPVPSVDHHSSAPDDNNRNDLRTRDNTQSRRSSGEKRKRMPPPRSASPSGLRVVKARKLRSGGSRGRPRGKDWDILTRQVLDDAWGHFRARVSTEYPYPGQEEEETWAGEAWVKACRAKNIDMELEDELVKTIIQRGSQVRGKLKEQAVLLVPQAYGLRATASDKDIRENRDKVARLTGGQKPTFIYQNPDTRYRMYEHEIIQTLINATWFRKKNDTGVRYAEYFKRGIPLVTIALVLTAVENVLDEWATGKYVRKDFSERAYKETFEKHCRLLEDFREQTRELRVLKHIRLELLGNAR</sequence>
<feature type="region of interest" description="Disordered" evidence="1">
    <location>
        <begin position="1"/>
        <end position="72"/>
    </location>
</feature>
<organism evidence="3 4">
    <name type="scientific">Gloeophyllum trabeum (strain ATCC 11539 / FP-39264 / Madison 617)</name>
    <name type="common">Brown rot fungus</name>
    <dbReference type="NCBI Taxonomy" id="670483"/>
    <lineage>
        <taxon>Eukaryota</taxon>
        <taxon>Fungi</taxon>
        <taxon>Dikarya</taxon>
        <taxon>Basidiomycota</taxon>
        <taxon>Agaricomycotina</taxon>
        <taxon>Agaricomycetes</taxon>
        <taxon>Gloeophyllales</taxon>
        <taxon>Gloeophyllaceae</taxon>
        <taxon>Gloeophyllum</taxon>
    </lineage>
</organism>